<dbReference type="InterPro" id="IPR012677">
    <property type="entry name" value="Nucleotide-bd_a/b_plait_sf"/>
</dbReference>
<dbReference type="Gene3D" id="3.30.70.330">
    <property type="match status" value="2"/>
</dbReference>
<evidence type="ECO:0000259" key="8">
    <source>
        <dbReference type="PROSITE" id="PS50102"/>
    </source>
</evidence>
<organism evidence="9 10">
    <name type="scientific">Lasallia pustulata</name>
    <dbReference type="NCBI Taxonomy" id="136370"/>
    <lineage>
        <taxon>Eukaryota</taxon>
        <taxon>Fungi</taxon>
        <taxon>Dikarya</taxon>
        <taxon>Ascomycota</taxon>
        <taxon>Pezizomycotina</taxon>
        <taxon>Lecanoromycetes</taxon>
        <taxon>OSLEUM clade</taxon>
        <taxon>Umbilicariomycetidae</taxon>
        <taxon>Umbilicariales</taxon>
        <taxon>Umbilicariaceae</taxon>
        <taxon>Lasallia</taxon>
    </lineage>
</organism>
<dbReference type="InterPro" id="IPR035979">
    <property type="entry name" value="RBD_domain_sf"/>
</dbReference>
<comment type="similarity">
    <text evidence="1">Belongs to the HTATSF1 family.</text>
</comment>
<dbReference type="InterPro" id="IPR034392">
    <property type="entry name" value="TatSF1-like_RRM1"/>
</dbReference>
<keyword evidence="10" id="KW-1185">Reference proteome</keyword>
<dbReference type="PROSITE" id="PS50102">
    <property type="entry name" value="RRM"/>
    <property type="match status" value="1"/>
</dbReference>
<protein>
    <submittedName>
        <fullName evidence="9">Nuclear mrna splicing factor-associated</fullName>
    </submittedName>
</protein>
<dbReference type="PANTHER" id="PTHR15608">
    <property type="entry name" value="SPLICING FACTOR U2AF-ASSOCIATED PROTEIN 2"/>
    <property type="match status" value="1"/>
</dbReference>
<evidence type="ECO:0000313" key="10">
    <source>
        <dbReference type="Proteomes" id="UP000192927"/>
    </source>
</evidence>
<sequence>MNGTDASSRSPEPPRSGFPQSPEDFDADPRISFSKLDGKFILEADDGQEYEFDDALKRWVLVLDDALLEKQREAYAVKGVDEAEPAQPQKKRKQVYVNGEDETGGRINPSKKSKSTAEPRERKNTAVYVTSLPTDVTVDEVSRVFSRCGVIAEEIDRGKPRIKLYTDDAGNFKGDALIVYFRAESVELAIQMLDDTDFRLGEPAPSGKMRVTPADFSYKTQKDAPAKSSNNKDKQKIIKKTQKLNNKLADWDDDDPSALPDTSSRWDKVVILKHMFTLAELEEDPAAILDIKEDIREECAKLGDVTNVVLFDKEPDGVASVRYGNAEAAKACVRVMDGRFFSGTKVEAYIADGNEKFKKSSEKKLGTEEEGEEDAEADDEGRRLDKFGSWLEEEGGRKGVET</sequence>
<feature type="domain" description="RRM" evidence="8">
    <location>
        <begin position="125"/>
        <end position="216"/>
    </location>
</feature>
<feature type="region of interest" description="Disordered" evidence="7">
    <location>
        <begin position="1"/>
        <end position="30"/>
    </location>
</feature>
<accession>A0A1W5DEF6</accession>
<dbReference type="GO" id="GO:0005684">
    <property type="term" value="C:U2-type spliceosomal complex"/>
    <property type="evidence" value="ECO:0007669"/>
    <property type="project" value="TreeGrafter"/>
</dbReference>
<feature type="compositionally biased region" description="Acidic residues" evidence="7">
    <location>
        <begin position="368"/>
        <end position="379"/>
    </location>
</feature>
<dbReference type="GO" id="GO:0005686">
    <property type="term" value="C:U2 snRNP"/>
    <property type="evidence" value="ECO:0007669"/>
    <property type="project" value="TreeGrafter"/>
</dbReference>
<feature type="compositionally biased region" description="Polar residues" evidence="7">
    <location>
        <begin position="1"/>
        <end position="10"/>
    </location>
</feature>
<evidence type="ECO:0000256" key="1">
    <source>
        <dbReference type="ARBA" id="ARBA00007747"/>
    </source>
</evidence>
<evidence type="ECO:0000256" key="3">
    <source>
        <dbReference type="ARBA" id="ARBA00022737"/>
    </source>
</evidence>
<feature type="region of interest" description="Disordered" evidence="7">
    <location>
        <begin position="358"/>
        <end position="402"/>
    </location>
</feature>
<proteinExistence type="inferred from homology"/>
<evidence type="ECO:0000256" key="2">
    <source>
        <dbReference type="ARBA" id="ARBA00022664"/>
    </source>
</evidence>
<dbReference type="GO" id="GO:0000398">
    <property type="term" value="P:mRNA splicing, via spliceosome"/>
    <property type="evidence" value="ECO:0007669"/>
    <property type="project" value="InterPro"/>
</dbReference>
<dbReference type="GO" id="GO:0003723">
    <property type="term" value="F:RNA binding"/>
    <property type="evidence" value="ECO:0007669"/>
    <property type="project" value="UniProtKB-UniRule"/>
</dbReference>
<dbReference type="InterPro" id="IPR000504">
    <property type="entry name" value="RRM_dom"/>
</dbReference>
<keyword evidence="4 6" id="KW-0694">RNA-binding</keyword>
<reference evidence="10" key="1">
    <citation type="submission" date="2017-03" db="EMBL/GenBank/DDBJ databases">
        <authorList>
            <person name="Sharma R."/>
            <person name="Thines M."/>
        </authorList>
    </citation>
    <scope>NUCLEOTIDE SEQUENCE [LARGE SCALE GENOMIC DNA]</scope>
</reference>
<dbReference type="AlphaFoldDB" id="A0A1W5DEF6"/>
<keyword evidence="2" id="KW-0507">mRNA processing</keyword>
<dbReference type="SUPFAM" id="SSF54928">
    <property type="entry name" value="RNA-binding domain, RBD"/>
    <property type="match status" value="2"/>
</dbReference>
<feature type="compositionally biased region" description="Basic and acidic residues" evidence="7">
    <location>
        <begin position="358"/>
        <end position="367"/>
    </location>
</feature>
<evidence type="ECO:0000313" key="9">
    <source>
        <dbReference type="EMBL" id="SLM41302.1"/>
    </source>
</evidence>
<dbReference type="CDD" id="cd12281">
    <property type="entry name" value="RRM1_TatSF1_like"/>
    <property type="match status" value="1"/>
</dbReference>
<feature type="region of interest" description="Disordered" evidence="7">
    <location>
        <begin position="77"/>
        <end position="125"/>
    </location>
</feature>
<dbReference type="InterPro" id="IPR034393">
    <property type="entry name" value="TatSF1-like"/>
</dbReference>
<dbReference type="Pfam" id="PF00076">
    <property type="entry name" value="RRM_1"/>
    <property type="match status" value="2"/>
</dbReference>
<evidence type="ECO:0000256" key="4">
    <source>
        <dbReference type="ARBA" id="ARBA00022884"/>
    </source>
</evidence>
<dbReference type="FunFam" id="3.30.70.330:FF:000329">
    <property type="entry name" value="splicing factor U2AF-associated protein 2"/>
    <property type="match status" value="1"/>
</dbReference>
<dbReference type="PANTHER" id="PTHR15608:SF0">
    <property type="entry name" value="HIV TAT-SPECIFIC FACTOR 1"/>
    <property type="match status" value="1"/>
</dbReference>
<keyword evidence="3" id="KW-0677">Repeat</keyword>
<dbReference type="FunFam" id="3.30.70.330:FF:000105">
    <property type="entry name" value="HIV Tat-specific factor 1 homolog"/>
    <property type="match status" value="1"/>
</dbReference>
<feature type="compositionally biased region" description="Basic and acidic residues" evidence="7">
    <location>
        <begin position="115"/>
        <end position="124"/>
    </location>
</feature>
<name>A0A1W5DEF6_9LECA</name>
<dbReference type="Proteomes" id="UP000192927">
    <property type="component" value="Unassembled WGS sequence"/>
</dbReference>
<keyword evidence="5" id="KW-0508">mRNA splicing</keyword>
<evidence type="ECO:0000256" key="6">
    <source>
        <dbReference type="PROSITE-ProRule" id="PRU00176"/>
    </source>
</evidence>
<dbReference type="EMBL" id="FWEW01003822">
    <property type="protein sequence ID" value="SLM41302.1"/>
    <property type="molecule type" value="Genomic_DNA"/>
</dbReference>
<evidence type="ECO:0000256" key="7">
    <source>
        <dbReference type="SAM" id="MobiDB-lite"/>
    </source>
</evidence>
<dbReference type="SMART" id="SM00360">
    <property type="entry name" value="RRM"/>
    <property type="match status" value="2"/>
</dbReference>
<evidence type="ECO:0000256" key="5">
    <source>
        <dbReference type="ARBA" id="ARBA00023187"/>
    </source>
</evidence>
<dbReference type="CDD" id="cd12285">
    <property type="entry name" value="RRM3_RBM39_like"/>
    <property type="match status" value="1"/>
</dbReference>